<evidence type="ECO:0000256" key="2">
    <source>
        <dbReference type="ARBA" id="ARBA00004167"/>
    </source>
</evidence>
<dbReference type="Proteomes" id="UP001281410">
    <property type="component" value="Unassembled WGS sequence"/>
</dbReference>
<evidence type="ECO:0000256" key="3">
    <source>
        <dbReference type="ARBA" id="ARBA00004906"/>
    </source>
</evidence>
<evidence type="ECO:0000256" key="10">
    <source>
        <dbReference type="ARBA" id="ARBA00022833"/>
    </source>
</evidence>
<protein>
    <recommendedName>
        <fullName evidence="4">RING-type E3 ubiquitin transferase</fullName>
        <ecNumber evidence="4">2.3.2.27</ecNumber>
    </recommendedName>
</protein>
<keyword evidence="19" id="KW-1185">Reference proteome</keyword>
<dbReference type="Pfam" id="PF13639">
    <property type="entry name" value="zf-RING_2"/>
    <property type="match status" value="1"/>
</dbReference>
<keyword evidence="7" id="KW-0479">Metal-binding</keyword>
<feature type="region of interest" description="Disordered" evidence="15">
    <location>
        <begin position="16"/>
        <end position="43"/>
    </location>
</feature>
<evidence type="ECO:0000256" key="8">
    <source>
        <dbReference type="ARBA" id="ARBA00022771"/>
    </source>
</evidence>
<comment type="pathway">
    <text evidence="3">Protein modification; protein ubiquitination.</text>
</comment>
<evidence type="ECO:0000313" key="19">
    <source>
        <dbReference type="Proteomes" id="UP001281410"/>
    </source>
</evidence>
<evidence type="ECO:0000256" key="14">
    <source>
        <dbReference type="PROSITE-ProRule" id="PRU00175"/>
    </source>
</evidence>
<comment type="subcellular location">
    <subcellularLocation>
        <location evidence="2">Membrane</location>
        <topology evidence="2">Single-pass membrane protein</topology>
    </subcellularLocation>
</comment>
<dbReference type="InterPro" id="IPR001841">
    <property type="entry name" value="Znf_RING"/>
</dbReference>
<keyword evidence="9" id="KW-0833">Ubl conjugation pathway</keyword>
<evidence type="ECO:0000256" key="16">
    <source>
        <dbReference type="SAM" id="Phobius"/>
    </source>
</evidence>
<sequence length="376" mass="42323">MARILYEMKQEDGFFIHPPPLSPPPSLSNVNHENESTQTSSSIGRNSPLLLLLLISVAVVVFIAGLLHLLVRYFIKRPTSSLLPVHDQHQQPQRNPETSRSHSFQRQLQQLFRQHDSGLDQALIDALPVFYYKDVMGLKEPFDCAVCLCEFSDQDKLRLLPTCRHAFHISCIDTWLLSNSTCPLCRGILSSSSLSMEIPVSSFDVLRDISNGFAIEDAENGFSCQQKVEITEEESVVPKRVLSVRLGKFKSLNGGGDNNNNNNREISSCNLDARRCYSMGTFQYVVADSDLQVALSHARGCRDGVSSESKLIKENSSVEEEEKEEKKISGRSRGESFSVSKIWLWSKKNRLSATSLDSHMALPSLSYYKFANQQHY</sequence>
<evidence type="ECO:0000256" key="5">
    <source>
        <dbReference type="ARBA" id="ARBA00022679"/>
    </source>
</evidence>
<evidence type="ECO:0000313" key="18">
    <source>
        <dbReference type="EMBL" id="KAK3225252.1"/>
    </source>
</evidence>
<evidence type="ECO:0000256" key="4">
    <source>
        <dbReference type="ARBA" id="ARBA00012483"/>
    </source>
</evidence>
<name>A0AAE0AX80_9ROSI</name>
<dbReference type="SUPFAM" id="SSF57850">
    <property type="entry name" value="RING/U-box"/>
    <property type="match status" value="1"/>
</dbReference>
<dbReference type="EC" id="2.3.2.27" evidence="4"/>
<dbReference type="InterPro" id="IPR013083">
    <property type="entry name" value="Znf_RING/FYVE/PHD"/>
</dbReference>
<reference evidence="18" key="1">
    <citation type="journal article" date="2023" name="Plant J.">
        <title>Genome sequences and population genomics provide insights into the demographic history, inbreeding, and mutation load of two 'living fossil' tree species of Dipteronia.</title>
        <authorList>
            <person name="Feng Y."/>
            <person name="Comes H.P."/>
            <person name="Chen J."/>
            <person name="Zhu S."/>
            <person name="Lu R."/>
            <person name="Zhang X."/>
            <person name="Li P."/>
            <person name="Qiu J."/>
            <person name="Olsen K.M."/>
            <person name="Qiu Y."/>
        </authorList>
    </citation>
    <scope>NUCLEOTIDE SEQUENCE</scope>
    <source>
        <strain evidence="18">NBL</strain>
    </source>
</reference>
<evidence type="ECO:0000256" key="11">
    <source>
        <dbReference type="ARBA" id="ARBA00022989"/>
    </source>
</evidence>
<feature type="domain" description="RING-type" evidence="17">
    <location>
        <begin position="144"/>
        <end position="186"/>
    </location>
</feature>
<evidence type="ECO:0000256" key="15">
    <source>
        <dbReference type="SAM" id="MobiDB-lite"/>
    </source>
</evidence>
<dbReference type="CDD" id="cd16461">
    <property type="entry name" value="RING-H2_EL5-like"/>
    <property type="match status" value="1"/>
</dbReference>
<evidence type="ECO:0000256" key="12">
    <source>
        <dbReference type="ARBA" id="ARBA00023136"/>
    </source>
</evidence>
<dbReference type="GO" id="GO:0031625">
    <property type="term" value="F:ubiquitin protein ligase binding"/>
    <property type="evidence" value="ECO:0007669"/>
    <property type="project" value="TreeGrafter"/>
</dbReference>
<dbReference type="FunFam" id="3.30.40.10:FF:000207">
    <property type="entry name" value="RING-H2 finger protein ATL46-like"/>
    <property type="match status" value="1"/>
</dbReference>
<evidence type="ECO:0000259" key="17">
    <source>
        <dbReference type="PROSITE" id="PS50089"/>
    </source>
</evidence>
<evidence type="ECO:0000256" key="1">
    <source>
        <dbReference type="ARBA" id="ARBA00000900"/>
    </source>
</evidence>
<proteinExistence type="inferred from homology"/>
<dbReference type="Gene3D" id="3.30.40.10">
    <property type="entry name" value="Zinc/RING finger domain, C3HC4 (zinc finger)"/>
    <property type="match status" value="1"/>
</dbReference>
<feature type="compositionally biased region" description="Pro residues" evidence="15">
    <location>
        <begin position="17"/>
        <end position="26"/>
    </location>
</feature>
<evidence type="ECO:0000256" key="13">
    <source>
        <dbReference type="ARBA" id="ARBA00024209"/>
    </source>
</evidence>
<evidence type="ECO:0000256" key="7">
    <source>
        <dbReference type="ARBA" id="ARBA00022723"/>
    </source>
</evidence>
<organism evidence="18 19">
    <name type="scientific">Dipteronia sinensis</name>
    <dbReference type="NCBI Taxonomy" id="43782"/>
    <lineage>
        <taxon>Eukaryota</taxon>
        <taxon>Viridiplantae</taxon>
        <taxon>Streptophyta</taxon>
        <taxon>Embryophyta</taxon>
        <taxon>Tracheophyta</taxon>
        <taxon>Spermatophyta</taxon>
        <taxon>Magnoliopsida</taxon>
        <taxon>eudicotyledons</taxon>
        <taxon>Gunneridae</taxon>
        <taxon>Pentapetalae</taxon>
        <taxon>rosids</taxon>
        <taxon>malvids</taxon>
        <taxon>Sapindales</taxon>
        <taxon>Sapindaceae</taxon>
        <taxon>Hippocastanoideae</taxon>
        <taxon>Acereae</taxon>
        <taxon>Dipteronia</taxon>
    </lineage>
</organism>
<evidence type="ECO:0000256" key="6">
    <source>
        <dbReference type="ARBA" id="ARBA00022692"/>
    </source>
</evidence>
<dbReference type="PROSITE" id="PS50089">
    <property type="entry name" value="ZF_RING_2"/>
    <property type="match status" value="1"/>
</dbReference>
<keyword evidence="10" id="KW-0862">Zinc</keyword>
<dbReference type="PANTHER" id="PTHR45768:SF71">
    <property type="entry name" value="RING_U-BOX SUPERFAMILY PROTEIN"/>
    <property type="match status" value="1"/>
</dbReference>
<feature type="transmembrane region" description="Helical" evidence="16">
    <location>
        <begin position="49"/>
        <end position="75"/>
    </location>
</feature>
<keyword evidence="5" id="KW-0808">Transferase</keyword>
<dbReference type="AlphaFoldDB" id="A0AAE0AX80"/>
<dbReference type="EMBL" id="JANJYJ010000002">
    <property type="protein sequence ID" value="KAK3225252.1"/>
    <property type="molecule type" value="Genomic_DNA"/>
</dbReference>
<evidence type="ECO:0000256" key="9">
    <source>
        <dbReference type="ARBA" id="ARBA00022786"/>
    </source>
</evidence>
<comment type="similarity">
    <text evidence="13">Belongs to the RING-type zinc finger family. ATL subfamily.</text>
</comment>
<comment type="caution">
    <text evidence="18">The sequence shown here is derived from an EMBL/GenBank/DDBJ whole genome shotgun (WGS) entry which is preliminary data.</text>
</comment>
<gene>
    <name evidence="18" type="ORF">Dsin_005114</name>
</gene>
<accession>A0AAE0AX80</accession>
<keyword evidence="8 14" id="KW-0863">Zinc-finger</keyword>
<comment type="catalytic activity">
    <reaction evidence="1">
        <text>S-ubiquitinyl-[E2 ubiquitin-conjugating enzyme]-L-cysteine + [acceptor protein]-L-lysine = [E2 ubiquitin-conjugating enzyme]-L-cysteine + N(6)-ubiquitinyl-[acceptor protein]-L-lysine.</text>
        <dbReference type="EC" id="2.3.2.27"/>
    </reaction>
</comment>
<dbReference type="GO" id="GO:0016020">
    <property type="term" value="C:membrane"/>
    <property type="evidence" value="ECO:0007669"/>
    <property type="project" value="UniProtKB-SubCell"/>
</dbReference>
<dbReference type="SMART" id="SM00184">
    <property type="entry name" value="RING"/>
    <property type="match status" value="1"/>
</dbReference>
<keyword evidence="11 16" id="KW-1133">Transmembrane helix</keyword>
<keyword evidence="12 16" id="KW-0472">Membrane</keyword>
<dbReference type="GO" id="GO:0061630">
    <property type="term" value="F:ubiquitin protein ligase activity"/>
    <property type="evidence" value="ECO:0007669"/>
    <property type="project" value="UniProtKB-EC"/>
</dbReference>
<dbReference type="GO" id="GO:0008270">
    <property type="term" value="F:zinc ion binding"/>
    <property type="evidence" value="ECO:0007669"/>
    <property type="project" value="UniProtKB-KW"/>
</dbReference>
<dbReference type="PANTHER" id="PTHR45768">
    <property type="entry name" value="E3 UBIQUITIN-PROTEIN LIGASE RNF13-LIKE"/>
    <property type="match status" value="1"/>
</dbReference>
<keyword evidence="6 16" id="KW-0812">Transmembrane</keyword>